<evidence type="ECO:0000256" key="1">
    <source>
        <dbReference type="SAM" id="Phobius"/>
    </source>
</evidence>
<feature type="transmembrane region" description="Helical" evidence="1">
    <location>
        <begin position="29"/>
        <end position="47"/>
    </location>
</feature>
<keyword evidence="1" id="KW-1133">Transmembrane helix</keyword>
<evidence type="ECO:0008006" key="4">
    <source>
        <dbReference type="Google" id="ProtNLM"/>
    </source>
</evidence>
<proteinExistence type="predicted"/>
<accession>A0ABM8CTE3</accession>
<feature type="transmembrane region" description="Helical" evidence="1">
    <location>
        <begin position="94"/>
        <end position="113"/>
    </location>
</feature>
<sequence>MAPLVVLVAVTALARLAGRLIGHGWLDSWAHATALGLAAMLVLTSSAHFLQPRRDALIAMVPPRLPNAAALVTLTGVLELAGAAGVLIPATADLAAACLIALLVALFPANVRAARAELGIKTMPLPLRALVQLLFIAACVIVIVG</sequence>
<keyword evidence="1" id="KW-0812">Transmembrane</keyword>
<dbReference type="EMBL" id="AP026978">
    <property type="protein sequence ID" value="BDT98228.1"/>
    <property type="molecule type" value="Genomic_DNA"/>
</dbReference>
<evidence type="ECO:0000313" key="2">
    <source>
        <dbReference type="EMBL" id="BDT98228.1"/>
    </source>
</evidence>
<dbReference type="PANTHER" id="PTHR36974">
    <property type="entry name" value="MEMBRANE PROTEIN-RELATED"/>
    <property type="match status" value="1"/>
</dbReference>
<feature type="transmembrane region" description="Helical" evidence="1">
    <location>
        <begin position="125"/>
        <end position="144"/>
    </location>
</feature>
<dbReference type="PANTHER" id="PTHR36974:SF1">
    <property type="entry name" value="DOXX FAMILY MEMBRANE PROTEIN"/>
    <property type="match status" value="1"/>
</dbReference>
<keyword evidence="1" id="KW-0472">Membrane</keyword>
<gene>
    <name evidence="2" type="ORF">IFM12276_12570</name>
</gene>
<dbReference type="RefSeq" id="WP_281878233.1">
    <property type="nucleotide sequence ID" value="NZ_AP026976.1"/>
</dbReference>
<evidence type="ECO:0000313" key="3">
    <source>
        <dbReference type="Proteomes" id="UP001317870"/>
    </source>
</evidence>
<dbReference type="Proteomes" id="UP001317870">
    <property type="component" value="Chromosome"/>
</dbReference>
<protein>
    <recommendedName>
        <fullName evidence="4">DoxX family protein</fullName>
    </recommendedName>
</protein>
<organism evidence="2 3">
    <name type="scientific">Nocardia sputorum</name>
    <dbReference type="NCBI Taxonomy" id="2984338"/>
    <lineage>
        <taxon>Bacteria</taxon>
        <taxon>Bacillati</taxon>
        <taxon>Actinomycetota</taxon>
        <taxon>Actinomycetes</taxon>
        <taxon>Mycobacteriales</taxon>
        <taxon>Nocardiaceae</taxon>
        <taxon>Nocardia</taxon>
    </lineage>
</organism>
<name>A0ABM8CTE3_9NOCA</name>
<reference evidence="2 3" key="1">
    <citation type="submission" date="2022-11" db="EMBL/GenBank/DDBJ databases">
        <title>Genome Sequencing of Nocardia sp. ON39_IFM12276 and assembly.</title>
        <authorList>
            <person name="Shimojima M."/>
            <person name="Toyokawa M."/>
            <person name="Uesaka K."/>
        </authorList>
    </citation>
    <scope>NUCLEOTIDE SEQUENCE [LARGE SCALE GENOMIC DNA]</scope>
    <source>
        <strain evidence="2 3">IFM 12276</strain>
    </source>
</reference>
<keyword evidence="3" id="KW-1185">Reference proteome</keyword>